<sequence length="51" mass="5777">MLSFAGSKSDYDEEKWIGITRCTWKKMSDNAHEFVLAGHTPLIGLIHKALE</sequence>
<gene>
    <name evidence="1" type="ORF">GCM10007914_30120</name>
</gene>
<reference evidence="1" key="1">
    <citation type="journal article" date="2014" name="Int. J. Syst. Evol. Microbiol.">
        <title>Complete genome sequence of Corynebacterium casei LMG S-19264T (=DSM 44701T), isolated from a smear-ripened cheese.</title>
        <authorList>
            <consortium name="US DOE Joint Genome Institute (JGI-PGF)"/>
            <person name="Walter F."/>
            <person name="Albersmeier A."/>
            <person name="Kalinowski J."/>
            <person name="Ruckert C."/>
        </authorList>
    </citation>
    <scope>NUCLEOTIDE SEQUENCE</scope>
    <source>
        <strain evidence="1">NBRC 103034</strain>
    </source>
</reference>
<protein>
    <submittedName>
        <fullName evidence="1">Uncharacterized protein</fullName>
    </submittedName>
</protein>
<keyword evidence="2" id="KW-1185">Reference proteome</keyword>
<comment type="caution">
    <text evidence="1">The sequence shown here is derived from an EMBL/GenBank/DDBJ whole genome shotgun (WGS) entry which is preliminary data.</text>
</comment>
<accession>A0AA37W5K7</accession>
<evidence type="ECO:0000313" key="1">
    <source>
        <dbReference type="EMBL" id="GLQ04131.1"/>
    </source>
</evidence>
<reference evidence="1" key="2">
    <citation type="submission" date="2023-01" db="EMBL/GenBank/DDBJ databases">
        <title>Draft genome sequence of Pseudoalteromonas tetraodonis strain NBRC 103034.</title>
        <authorList>
            <person name="Sun Q."/>
            <person name="Mori K."/>
        </authorList>
    </citation>
    <scope>NUCLEOTIDE SEQUENCE</scope>
    <source>
        <strain evidence="1">NBRC 103034</strain>
    </source>
</reference>
<dbReference type="EMBL" id="BSNE01000020">
    <property type="protein sequence ID" value="GLQ04131.1"/>
    <property type="molecule type" value="Genomic_DNA"/>
</dbReference>
<evidence type="ECO:0000313" key="2">
    <source>
        <dbReference type="Proteomes" id="UP001161408"/>
    </source>
</evidence>
<dbReference type="Proteomes" id="UP001161408">
    <property type="component" value="Unassembled WGS sequence"/>
</dbReference>
<proteinExistence type="predicted"/>
<organism evidence="1 2">
    <name type="scientific">Pseudoalteromonas tetraodonis GFC</name>
    <dbReference type="NCBI Taxonomy" id="1315271"/>
    <lineage>
        <taxon>Bacteria</taxon>
        <taxon>Pseudomonadati</taxon>
        <taxon>Pseudomonadota</taxon>
        <taxon>Gammaproteobacteria</taxon>
        <taxon>Alteromonadales</taxon>
        <taxon>Pseudoalteromonadaceae</taxon>
        <taxon>Pseudoalteromonas</taxon>
    </lineage>
</organism>
<dbReference type="AlphaFoldDB" id="A0AA37W5K7"/>
<name>A0AA37W5K7_9GAMM</name>